<dbReference type="AlphaFoldDB" id="A0A3L6TNY7"/>
<organism evidence="2 3">
    <name type="scientific">Panicum miliaceum</name>
    <name type="common">Proso millet</name>
    <name type="synonym">Broomcorn millet</name>
    <dbReference type="NCBI Taxonomy" id="4540"/>
    <lineage>
        <taxon>Eukaryota</taxon>
        <taxon>Viridiplantae</taxon>
        <taxon>Streptophyta</taxon>
        <taxon>Embryophyta</taxon>
        <taxon>Tracheophyta</taxon>
        <taxon>Spermatophyta</taxon>
        <taxon>Magnoliopsida</taxon>
        <taxon>Liliopsida</taxon>
        <taxon>Poales</taxon>
        <taxon>Poaceae</taxon>
        <taxon>PACMAD clade</taxon>
        <taxon>Panicoideae</taxon>
        <taxon>Panicodae</taxon>
        <taxon>Paniceae</taxon>
        <taxon>Panicinae</taxon>
        <taxon>Panicum</taxon>
        <taxon>Panicum sect. Panicum</taxon>
    </lineage>
</organism>
<evidence type="ECO:0000313" key="3">
    <source>
        <dbReference type="Proteomes" id="UP000275267"/>
    </source>
</evidence>
<feature type="region of interest" description="Disordered" evidence="1">
    <location>
        <begin position="82"/>
        <end position="134"/>
    </location>
</feature>
<sequence>MGLEPALVYEYALVFARNELEAGDMAFLDHKLLHSMGISVAKHRLEILKLAWRDRRSPHRSWPAASSAASRGACARSCAAGRAAPRRSCWSRASSNPTTPATRLRASRSLGSSAAARRKGEQHPSPKDPRPRPP</sequence>
<evidence type="ECO:0000256" key="1">
    <source>
        <dbReference type="SAM" id="MobiDB-lite"/>
    </source>
</evidence>
<protein>
    <recommendedName>
        <fullName evidence="4">SAM domain-containing protein</fullName>
    </recommendedName>
</protein>
<dbReference type="PANTHER" id="PTHR33915">
    <property type="entry name" value="OSJNBA0033G05.11 PROTEIN"/>
    <property type="match status" value="1"/>
</dbReference>
<dbReference type="SUPFAM" id="SSF47769">
    <property type="entry name" value="SAM/Pointed domain"/>
    <property type="match status" value="1"/>
</dbReference>
<dbReference type="Proteomes" id="UP000275267">
    <property type="component" value="Unassembled WGS sequence"/>
</dbReference>
<dbReference type="STRING" id="4540.A0A3L6TNY7"/>
<keyword evidence="3" id="KW-1185">Reference proteome</keyword>
<feature type="compositionally biased region" description="Polar residues" evidence="1">
    <location>
        <begin position="91"/>
        <end position="101"/>
    </location>
</feature>
<dbReference type="PANTHER" id="PTHR33915:SF1">
    <property type="entry name" value="OS04G0644100 PROTEIN"/>
    <property type="match status" value="1"/>
</dbReference>
<gene>
    <name evidence="2" type="ORF">C2845_PM01G13510</name>
</gene>
<dbReference type="EMBL" id="PQIB02000001">
    <property type="protein sequence ID" value="RLN40898.1"/>
    <property type="molecule type" value="Genomic_DNA"/>
</dbReference>
<feature type="compositionally biased region" description="Basic and acidic residues" evidence="1">
    <location>
        <begin position="118"/>
        <end position="134"/>
    </location>
</feature>
<evidence type="ECO:0008006" key="4">
    <source>
        <dbReference type="Google" id="ProtNLM"/>
    </source>
</evidence>
<dbReference type="InterPro" id="IPR013761">
    <property type="entry name" value="SAM/pointed_sf"/>
</dbReference>
<proteinExistence type="predicted"/>
<reference evidence="3" key="1">
    <citation type="journal article" date="2019" name="Nat. Commun.">
        <title>The genome of broomcorn millet.</title>
        <authorList>
            <person name="Zou C."/>
            <person name="Miki D."/>
            <person name="Li D."/>
            <person name="Tang Q."/>
            <person name="Xiao L."/>
            <person name="Rajput S."/>
            <person name="Deng P."/>
            <person name="Jia W."/>
            <person name="Huang R."/>
            <person name="Zhang M."/>
            <person name="Sun Y."/>
            <person name="Hu J."/>
            <person name="Fu X."/>
            <person name="Schnable P.S."/>
            <person name="Li F."/>
            <person name="Zhang H."/>
            <person name="Feng B."/>
            <person name="Zhu X."/>
            <person name="Liu R."/>
            <person name="Schnable J.C."/>
            <person name="Zhu J.-K."/>
            <person name="Zhang H."/>
        </authorList>
    </citation>
    <scope>NUCLEOTIDE SEQUENCE [LARGE SCALE GENOMIC DNA]</scope>
</reference>
<dbReference type="Gene3D" id="1.10.150.50">
    <property type="entry name" value="Transcription Factor, Ets-1"/>
    <property type="match status" value="1"/>
</dbReference>
<name>A0A3L6TNY7_PANMI</name>
<dbReference type="OrthoDB" id="1887912at2759"/>
<feature type="compositionally biased region" description="Low complexity" evidence="1">
    <location>
        <begin position="103"/>
        <end position="115"/>
    </location>
</feature>
<accession>A0A3L6TNY7</accession>
<comment type="caution">
    <text evidence="2">The sequence shown here is derived from an EMBL/GenBank/DDBJ whole genome shotgun (WGS) entry which is preliminary data.</text>
</comment>
<evidence type="ECO:0000313" key="2">
    <source>
        <dbReference type="EMBL" id="RLN40898.1"/>
    </source>
</evidence>